<dbReference type="Proteomes" id="UP001057402">
    <property type="component" value="Chromosome 9"/>
</dbReference>
<evidence type="ECO:0000313" key="2">
    <source>
        <dbReference type="Proteomes" id="UP001057402"/>
    </source>
</evidence>
<organism evidence="1 2">
    <name type="scientific">Melastoma candidum</name>
    <dbReference type="NCBI Taxonomy" id="119954"/>
    <lineage>
        <taxon>Eukaryota</taxon>
        <taxon>Viridiplantae</taxon>
        <taxon>Streptophyta</taxon>
        <taxon>Embryophyta</taxon>
        <taxon>Tracheophyta</taxon>
        <taxon>Spermatophyta</taxon>
        <taxon>Magnoliopsida</taxon>
        <taxon>eudicotyledons</taxon>
        <taxon>Gunneridae</taxon>
        <taxon>Pentapetalae</taxon>
        <taxon>rosids</taxon>
        <taxon>malvids</taxon>
        <taxon>Myrtales</taxon>
        <taxon>Melastomataceae</taxon>
        <taxon>Melastomatoideae</taxon>
        <taxon>Melastomateae</taxon>
        <taxon>Melastoma</taxon>
    </lineage>
</organism>
<gene>
    <name evidence="1" type="ORF">MLD38_030890</name>
</gene>
<evidence type="ECO:0000313" key="1">
    <source>
        <dbReference type="EMBL" id="KAI4325499.1"/>
    </source>
</evidence>
<comment type="caution">
    <text evidence="1">The sequence shown here is derived from an EMBL/GenBank/DDBJ whole genome shotgun (WGS) entry which is preliminary data.</text>
</comment>
<keyword evidence="2" id="KW-1185">Reference proteome</keyword>
<sequence length="274" mass="30315">MRLESIIESKLFRLGMSSSTSSHKRSKSFSEKNRLDGDGSDTSPDCSRRKKHGVSSSGKDGGSSLYGKPWPSSGTHSTLKQEISLLEKRLLDQFMVRHALEKALGYRTSFGDNGSDNLSMPKPENELIKEIASLELEVAYLEQYLLTLYRKAFDHQVSAASPQSANHFSIMDKNPLTPADSSRRRFHEVLTPDASTAMKRDCLIMQSPCMLGSGRRVEGKSLDSGVERCHSSLAQCSAPLMARRSPPEDSSLRAGHACRSQPLSMLEESNIPRH</sequence>
<dbReference type="EMBL" id="CM042888">
    <property type="protein sequence ID" value="KAI4325499.1"/>
    <property type="molecule type" value="Genomic_DNA"/>
</dbReference>
<name>A0ACB9MN26_9MYRT</name>
<accession>A0ACB9MN26</accession>
<proteinExistence type="predicted"/>
<protein>
    <submittedName>
        <fullName evidence="1">Uncharacterized protein</fullName>
    </submittedName>
</protein>
<reference evidence="2" key="1">
    <citation type="journal article" date="2023" name="Front. Plant Sci.">
        <title>Chromosomal-level genome assembly of Melastoma candidum provides insights into trichome evolution.</title>
        <authorList>
            <person name="Zhong Y."/>
            <person name="Wu W."/>
            <person name="Sun C."/>
            <person name="Zou P."/>
            <person name="Liu Y."/>
            <person name="Dai S."/>
            <person name="Zhou R."/>
        </authorList>
    </citation>
    <scope>NUCLEOTIDE SEQUENCE [LARGE SCALE GENOMIC DNA]</scope>
</reference>